<organism evidence="2 3">
    <name type="scientific">Knipowitschia caucasica</name>
    <name type="common">Caucasian dwarf goby</name>
    <name type="synonym">Pomatoschistus caucasicus</name>
    <dbReference type="NCBI Taxonomy" id="637954"/>
    <lineage>
        <taxon>Eukaryota</taxon>
        <taxon>Metazoa</taxon>
        <taxon>Chordata</taxon>
        <taxon>Craniata</taxon>
        <taxon>Vertebrata</taxon>
        <taxon>Euteleostomi</taxon>
        <taxon>Actinopterygii</taxon>
        <taxon>Neopterygii</taxon>
        <taxon>Teleostei</taxon>
        <taxon>Neoteleostei</taxon>
        <taxon>Acanthomorphata</taxon>
        <taxon>Gobiaria</taxon>
        <taxon>Gobiiformes</taxon>
        <taxon>Gobioidei</taxon>
        <taxon>Gobiidae</taxon>
        <taxon>Gobiinae</taxon>
        <taxon>Knipowitschia</taxon>
    </lineage>
</organism>
<protein>
    <submittedName>
        <fullName evidence="2">Uncharacterized protein</fullName>
    </submittedName>
</protein>
<evidence type="ECO:0000256" key="1">
    <source>
        <dbReference type="SAM" id="MobiDB-lite"/>
    </source>
</evidence>
<dbReference type="EMBL" id="OZ035839">
    <property type="protein sequence ID" value="CAL1585255.1"/>
    <property type="molecule type" value="Genomic_DNA"/>
</dbReference>
<feature type="compositionally biased region" description="Basic residues" evidence="1">
    <location>
        <begin position="1"/>
        <end position="10"/>
    </location>
</feature>
<feature type="region of interest" description="Disordered" evidence="1">
    <location>
        <begin position="1"/>
        <end position="64"/>
    </location>
</feature>
<keyword evidence="3" id="KW-1185">Reference proteome</keyword>
<evidence type="ECO:0000313" key="2">
    <source>
        <dbReference type="EMBL" id="CAL1585255.1"/>
    </source>
</evidence>
<reference evidence="2 3" key="1">
    <citation type="submission" date="2024-04" db="EMBL/GenBank/DDBJ databases">
        <authorList>
            <person name="Waldvogel A.-M."/>
            <person name="Schoenle A."/>
        </authorList>
    </citation>
    <scope>NUCLEOTIDE SEQUENCE [LARGE SCALE GENOMIC DNA]</scope>
</reference>
<accession>A0AAV2KBB9</accession>
<dbReference type="AlphaFoldDB" id="A0AAV2KBB9"/>
<name>A0AAV2KBB9_KNICA</name>
<sequence length="79" mass="8433">MIHPISKKQKERTGAWRREGAVNKPHTVAPWVGLDSGSSVGCCSPDTGPGPRSEPLPSPAPVTAARERWEFIGDEASTP</sequence>
<evidence type="ECO:0000313" key="3">
    <source>
        <dbReference type="Proteomes" id="UP001497482"/>
    </source>
</evidence>
<proteinExistence type="predicted"/>
<feature type="compositionally biased region" description="Basic and acidic residues" evidence="1">
    <location>
        <begin position="11"/>
        <end position="21"/>
    </location>
</feature>
<gene>
    <name evidence="2" type="ORF">KC01_LOCUS15491</name>
</gene>
<dbReference type="Proteomes" id="UP001497482">
    <property type="component" value="Chromosome 17"/>
</dbReference>